<evidence type="ECO:0000313" key="6">
    <source>
        <dbReference type="Proteomes" id="UP000095038"/>
    </source>
</evidence>
<evidence type="ECO:0000256" key="4">
    <source>
        <dbReference type="SAM" id="MobiDB-lite"/>
    </source>
</evidence>
<dbReference type="Gene3D" id="2.130.10.10">
    <property type="entry name" value="YVTN repeat-like/Quinoprotein amine dehydrogenase"/>
    <property type="match status" value="1"/>
</dbReference>
<dbReference type="PROSITE" id="PS00678">
    <property type="entry name" value="WD_REPEATS_1"/>
    <property type="match status" value="1"/>
</dbReference>
<evidence type="ECO:0000256" key="1">
    <source>
        <dbReference type="ARBA" id="ARBA00022574"/>
    </source>
</evidence>
<evidence type="ECO:0000256" key="2">
    <source>
        <dbReference type="ARBA" id="ARBA00022737"/>
    </source>
</evidence>
<proteinExistence type="predicted"/>
<dbReference type="OrthoDB" id="1284551at2759"/>
<evidence type="ECO:0000256" key="3">
    <source>
        <dbReference type="PROSITE-ProRule" id="PRU00221"/>
    </source>
</evidence>
<dbReference type="Pfam" id="PF00400">
    <property type="entry name" value="WD40"/>
    <property type="match status" value="1"/>
</dbReference>
<feature type="compositionally biased region" description="Low complexity" evidence="4">
    <location>
        <begin position="12"/>
        <end position="21"/>
    </location>
</feature>
<dbReference type="RefSeq" id="XP_020044140.1">
    <property type="nucleotide sequence ID" value="XM_020191087.1"/>
</dbReference>
<accession>A0A1D2V8R5</accession>
<dbReference type="PROSITE" id="PS50294">
    <property type="entry name" value="WD_REPEATS_REGION"/>
    <property type="match status" value="1"/>
</dbReference>
<name>A0A1D2V8R5_9ASCO</name>
<dbReference type="AlphaFoldDB" id="A0A1D2V8R5"/>
<dbReference type="InterPro" id="IPR001680">
    <property type="entry name" value="WD40_rpt"/>
</dbReference>
<keyword evidence="1 3" id="KW-0853">WD repeat</keyword>
<dbReference type="Proteomes" id="UP000095038">
    <property type="component" value="Unassembled WGS sequence"/>
</dbReference>
<dbReference type="GeneID" id="30964723"/>
<protein>
    <submittedName>
        <fullName evidence="5">WD40 repeat-like protein</fullName>
    </submittedName>
</protein>
<sequence>MVLHGFPTEKPLSSSSGSSSGNLSINLSFNEIQRKSSRESDDDEDAKHWGYEFFEIAEIKVNYPCTKIQWDPIIKAGGNLGSGSPTGASCERFASCGNSLKIWEVHMNSNDPNVICEKLSLPRSSKPNVDIDVHSLAPLTSLDWNKIDTNMIITSSIDTTCTVWDLNQGVAKTQLIAHDSEVFDVQFVAGSKDIFTSVGNDGSMRIFDLRSLKHSTIIYEPLPSAPNASMTSSQSQLNYPLLRVATSNIDEDIIAAIAANSSSIIIVDRRYPGLPLLTLEGHDRPVNSIKWHPTKQVLLSGSDDCQAFIWDLSSGEKSLIRSQHFQQYCENKWINGTNSTIKNNVIICPSAAHGENYEINNVSWNVTGDWFGLVCGKEFQGVKIKL</sequence>
<keyword evidence="2" id="KW-0677">Repeat</keyword>
<dbReference type="EMBL" id="KV454505">
    <property type="protein sequence ID" value="ODV57833.1"/>
    <property type="molecule type" value="Genomic_DNA"/>
</dbReference>
<evidence type="ECO:0000313" key="5">
    <source>
        <dbReference type="EMBL" id="ODV57833.1"/>
    </source>
</evidence>
<dbReference type="InterPro" id="IPR045159">
    <property type="entry name" value="DCAF7-like"/>
</dbReference>
<feature type="repeat" description="WD" evidence="3">
    <location>
        <begin position="279"/>
        <end position="320"/>
    </location>
</feature>
<dbReference type="InterPro" id="IPR036322">
    <property type="entry name" value="WD40_repeat_dom_sf"/>
</dbReference>
<keyword evidence="6" id="KW-1185">Reference proteome</keyword>
<dbReference type="InParanoid" id="A0A1D2V8R5"/>
<dbReference type="PROSITE" id="PS50082">
    <property type="entry name" value="WD_REPEATS_2"/>
    <property type="match status" value="1"/>
</dbReference>
<dbReference type="FunCoup" id="A0A1D2V8R5">
    <property type="interactions" value="862"/>
</dbReference>
<feature type="region of interest" description="Disordered" evidence="4">
    <location>
        <begin position="1"/>
        <end position="21"/>
    </location>
</feature>
<dbReference type="InterPro" id="IPR015943">
    <property type="entry name" value="WD40/YVTN_repeat-like_dom_sf"/>
</dbReference>
<dbReference type="SMART" id="SM00320">
    <property type="entry name" value="WD40"/>
    <property type="match status" value="4"/>
</dbReference>
<dbReference type="PANTHER" id="PTHR19919">
    <property type="entry name" value="WD REPEAT CONTAINING PROTEIN"/>
    <property type="match status" value="1"/>
</dbReference>
<gene>
    <name evidence="5" type="ORF">ASCRUDRAFT_51905</name>
</gene>
<organism evidence="5 6">
    <name type="scientific">Ascoidea rubescens DSM 1968</name>
    <dbReference type="NCBI Taxonomy" id="1344418"/>
    <lineage>
        <taxon>Eukaryota</taxon>
        <taxon>Fungi</taxon>
        <taxon>Dikarya</taxon>
        <taxon>Ascomycota</taxon>
        <taxon>Saccharomycotina</taxon>
        <taxon>Saccharomycetes</taxon>
        <taxon>Ascoideaceae</taxon>
        <taxon>Ascoidea</taxon>
    </lineage>
</organism>
<dbReference type="SUPFAM" id="SSF50978">
    <property type="entry name" value="WD40 repeat-like"/>
    <property type="match status" value="1"/>
</dbReference>
<dbReference type="STRING" id="1344418.A0A1D2V8R5"/>
<reference evidence="6" key="1">
    <citation type="submission" date="2016-05" db="EMBL/GenBank/DDBJ databases">
        <title>Comparative genomics of biotechnologically important yeasts.</title>
        <authorList>
            <consortium name="DOE Joint Genome Institute"/>
            <person name="Riley R."/>
            <person name="Haridas S."/>
            <person name="Wolfe K.H."/>
            <person name="Lopes M.R."/>
            <person name="Hittinger C.T."/>
            <person name="Goker M."/>
            <person name="Salamov A."/>
            <person name="Wisecaver J."/>
            <person name="Long T.M."/>
            <person name="Aerts A.L."/>
            <person name="Barry K."/>
            <person name="Choi C."/>
            <person name="Clum A."/>
            <person name="Coughlan A.Y."/>
            <person name="Deshpande S."/>
            <person name="Douglass A.P."/>
            <person name="Hanson S.J."/>
            <person name="Klenk H.-P."/>
            <person name="Labutti K."/>
            <person name="Lapidus A."/>
            <person name="Lindquist E."/>
            <person name="Lipzen A."/>
            <person name="Meier-Kolthoff J.P."/>
            <person name="Ohm R.A."/>
            <person name="Otillar R.P."/>
            <person name="Pangilinan J."/>
            <person name="Peng Y."/>
            <person name="Rokas A."/>
            <person name="Rosa C.A."/>
            <person name="Scheuner C."/>
            <person name="Sibirny A.A."/>
            <person name="Slot J.C."/>
            <person name="Stielow J.B."/>
            <person name="Sun H."/>
            <person name="Kurtzman C.P."/>
            <person name="Blackwell M."/>
            <person name="Grigoriev I.V."/>
            <person name="Jeffries T.W."/>
        </authorList>
    </citation>
    <scope>NUCLEOTIDE SEQUENCE [LARGE SCALE GENOMIC DNA]</scope>
    <source>
        <strain evidence="6">DSM 1968</strain>
    </source>
</reference>
<dbReference type="InterPro" id="IPR019775">
    <property type="entry name" value="WD40_repeat_CS"/>
</dbReference>